<dbReference type="PANTHER" id="PTHR28062">
    <property type="entry name" value="K+-H+ EXCHANGE-LIKE PROTEIN"/>
    <property type="match status" value="1"/>
</dbReference>
<dbReference type="InterPro" id="IPR018786">
    <property type="entry name" value="Mit_KHE1"/>
</dbReference>
<organism evidence="1 2">
    <name type="scientific">Dioscorea cayennensis subsp. rotundata</name>
    <name type="common">White Guinea yam</name>
    <name type="synonym">Dioscorea rotundata</name>
    <dbReference type="NCBI Taxonomy" id="55577"/>
    <lineage>
        <taxon>Eukaryota</taxon>
        <taxon>Viridiplantae</taxon>
        <taxon>Streptophyta</taxon>
        <taxon>Embryophyta</taxon>
        <taxon>Tracheophyta</taxon>
        <taxon>Spermatophyta</taxon>
        <taxon>Magnoliopsida</taxon>
        <taxon>Liliopsida</taxon>
        <taxon>Dioscoreales</taxon>
        <taxon>Dioscoreaceae</taxon>
        <taxon>Dioscorea</taxon>
    </lineage>
</organism>
<gene>
    <name evidence="2" type="primary">LOC120282617</name>
</gene>
<dbReference type="GO" id="GO:0006813">
    <property type="term" value="P:potassium ion transport"/>
    <property type="evidence" value="ECO:0007669"/>
    <property type="project" value="TreeGrafter"/>
</dbReference>
<protein>
    <submittedName>
        <fullName evidence="2">LOW QUALITY PROTEIN: uncharacterized protein C23H3.12c</fullName>
    </submittedName>
</protein>
<sequence>MRARIVVFPIKGRTWCFARSLDPLSGPHPSPSLPSSSWKDLWTTIRSGQRPATENAEIVVDFVADKMNRGWSALEKAPPGTIKSKIHSLGLKLLSQVKPSEIFLKSVSKDITKLEITYPASLNPRLVRRRLRHVAVRGSAIHKKYFYGSLSLIPVTSVFSVLPLPNIPFFWTLFRGYSNWRALQGSERLLLLASDSPSLWSSLATKGDTTKTATHSPLVLRPSDDLEKVLDIDDNEYADSNEAISKICERYHLDKNEVMKHRRSSS</sequence>
<evidence type="ECO:0000313" key="1">
    <source>
        <dbReference type="Proteomes" id="UP001515500"/>
    </source>
</evidence>
<dbReference type="RefSeq" id="XP_039145387.1">
    <property type="nucleotide sequence ID" value="XM_039289453.1"/>
</dbReference>
<dbReference type="GO" id="GO:0005743">
    <property type="term" value="C:mitochondrial inner membrane"/>
    <property type="evidence" value="ECO:0007669"/>
    <property type="project" value="TreeGrafter"/>
</dbReference>
<evidence type="ECO:0000313" key="2">
    <source>
        <dbReference type="RefSeq" id="XP_039145387.1"/>
    </source>
</evidence>
<keyword evidence="1" id="KW-1185">Reference proteome</keyword>
<accession>A0AB40CZ43</accession>
<dbReference type="Pfam" id="PF10173">
    <property type="entry name" value="Mit_KHE1"/>
    <property type="match status" value="1"/>
</dbReference>
<dbReference type="Proteomes" id="UP001515500">
    <property type="component" value="Chromosome 18"/>
</dbReference>
<dbReference type="GO" id="GO:1902600">
    <property type="term" value="P:proton transmembrane transport"/>
    <property type="evidence" value="ECO:0007669"/>
    <property type="project" value="TreeGrafter"/>
</dbReference>
<reference evidence="2" key="1">
    <citation type="submission" date="2025-08" db="UniProtKB">
        <authorList>
            <consortium name="RefSeq"/>
        </authorList>
    </citation>
    <scope>IDENTIFICATION</scope>
</reference>
<dbReference type="AlphaFoldDB" id="A0AB40CZ43"/>
<proteinExistence type="predicted"/>
<dbReference type="GeneID" id="120282617"/>
<dbReference type="PANTHER" id="PTHR28062:SF1">
    <property type="entry name" value="TRANSMEMBRANE PROTEIN"/>
    <property type="match status" value="1"/>
</dbReference>
<name>A0AB40CZ43_DIOCR</name>